<dbReference type="Gene3D" id="1.20.1250.20">
    <property type="entry name" value="MFS general substrate transporter like domains"/>
    <property type="match status" value="1"/>
</dbReference>
<dbReference type="Proteomes" id="UP000531561">
    <property type="component" value="Unassembled WGS sequence"/>
</dbReference>
<keyword evidence="9" id="KW-1185">Reference proteome</keyword>
<sequence>MEDRRDSELKCDISSPERNNNTNEKEASQRLLSDQPTEQPRLFLLDDHEDYAQRPSRLILVPLTFALMISTFMIALDTNIIGHPILPITLSLLMDSDSQDSHSVPWPQRNWLVWFGLPFSIIFFQFTYGRFYTQFNVKWLFISALVTFEAGSTICATATSSKVMIIGRAISGIGASDIFFGGLTISHGRLCVALEWN</sequence>
<dbReference type="OrthoDB" id="10021397at2759"/>
<evidence type="ECO:0000256" key="6">
    <source>
        <dbReference type="SAM" id="Phobius"/>
    </source>
</evidence>
<evidence type="ECO:0000256" key="2">
    <source>
        <dbReference type="ARBA" id="ARBA00022692"/>
    </source>
</evidence>
<dbReference type="AlphaFoldDB" id="A0A8H6AYU3"/>
<name>A0A8H6AYU3_9HELO</name>
<dbReference type="InterPro" id="IPR036259">
    <property type="entry name" value="MFS_trans_sf"/>
</dbReference>
<feature type="transmembrane region" description="Helical" evidence="6">
    <location>
        <begin position="140"/>
        <end position="159"/>
    </location>
</feature>
<evidence type="ECO:0000256" key="1">
    <source>
        <dbReference type="ARBA" id="ARBA00004141"/>
    </source>
</evidence>
<keyword evidence="2 6" id="KW-0812">Transmembrane</keyword>
<dbReference type="RefSeq" id="XP_037194921.1">
    <property type="nucleotide sequence ID" value="XM_037332793.1"/>
</dbReference>
<evidence type="ECO:0000259" key="7">
    <source>
        <dbReference type="PROSITE" id="PS50850"/>
    </source>
</evidence>
<reference evidence="8 9" key="1">
    <citation type="journal article" date="2020" name="Phytopathology">
        <title>A high-quality genome resource of Botrytis fragariae, a new and rapidly spreading fungal pathogen causing strawberry gray mold in the U.S.A.</title>
        <authorList>
            <person name="Wu Y."/>
            <person name="Saski C.A."/>
            <person name="Schnabel G."/>
            <person name="Xiao S."/>
            <person name="Hu M."/>
        </authorList>
    </citation>
    <scope>NUCLEOTIDE SEQUENCE [LARGE SCALE GENOMIC DNA]</scope>
    <source>
        <strain evidence="8 9">BVB16</strain>
    </source>
</reference>
<feature type="transmembrane region" description="Helical" evidence="6">
    <location>
        <begin position="111"/>
        <end position="128"/>
    </location>
</feature>
<dbReference type="GO" id="GO:0005886">
    <property type="term" value="C:plasma membrane"/>
    <property type="evidence" value="ECO:0007669"/>
    <property type="project" value="TreeGrafter"/>
</dbReference>
<evidence type="ECO:0000256" key="3">
    <source>
        <dbReference type="ARBA" id="ARBA00022989"/>
    </source>
</evidence>
<dbReference type="PANTHER" id="PTHR23501:SF198">
    <property type="entry name" value="AZOLE RESISTANCE PROTEIN 1-RELATED"/>
    <property type="match status" value="1"/>
</dbReference>
<keyword evidence="3 6" id="KW-1133">Transmembrane helix</keyword>
<evidence type="ECO:0000256" key="5">
    <source>
        <dbReference type="SAM" id="MobiDB-lite"/>
    </source>
</evidence>
<dbReference type="InterPro" id="IPR020846">
    <property type="entry name" value="MFS_dom"/>
</dbReference>
<dbReference type="PANTHER" id="PTHR23501">
    <property type="entry name" value="MAJOR FACILITATOR SUPERFAMILY"/>
    <property type="match status" value="1"/>
</dbReference>
<protein>
    <submittedName>
        <fullName evidence="8">Putative mfs transporter protein</fullName>
    </submittedName>
</protein>
<dbReference type="GO" id="GO:0022857">
    <property type="term" value="F:transmembrane transporter activity"/>
    <property type="evidence" value="ECO:0007669"/>
    <property type="project" value="InterPro"/>
</dbReference>
<dbReference type="PROSITE" id="PS50850">
    <property type="entry name" value="MFS"/>
    <property type="match status" value="1"/>
</dbReference>
<evidence type="ECO:0000313" key="9">
    <source>
        <dbReference type="Proteomes" id="UP000531561"/>
    </source>
</evidence>
<organism evidence="8 9">
    <name type="scientific">Botrytis fragariae</name>
    <dbReference type="NCBI Taxonomy" id="1964551"/>
    <lineage>
        <taxon>Eukaryota</taxon>
        <taxon>Fungi</taxon>
        <taxon>Dikarya</taxon>
        <taxon>Ascomycota</taxon>
        <taxon>Pezizomycotina</taxon>
        <taxon>Leotiomycetes</taxon>
        <taxon>Helotiales</taxon>
        <taxon>Sclerotiniaceae</taxon>
        <taxon>Botrytis</taxon>
    </lineage>
</organism>
<evidence type="ECO:0000256" key="4">
    <source>
        <dbReference type="ARBA" id="ARBA00023136"/>
    </source>
</evidence>
<accession>A0A8H6AYU3</accession>
<dbReference type="SUPFAM" id="SSF103473">
    <property type="entry name" value="MFS general substrate transporter"/>
    <property type="match status" value="1"/>
</dbReference>
<feature type="domain" description="Major facilitator superfamily (MFS) profile" evidence="7">
    <location>
        <begin position="63"/>
        <end position="197"/>
    </location>
</feature>
<feature type="region of interest" description="Disordered" evidence="5">
    <location>
        <begin position="1"/>
        <end position="33"/>
    </location>
</feature>
<evidence type="ECO:0000313" key="8">
    <source>
        <dbReference type="EMBL" id="KAF5875975.1"/>
    </source>
</evidence>
<feature type="compositionally biased region" description="Basic and acidic residues" evidence="5">
    <location>
        <begin position="1"/>
        <end position="11"/>
    </location>
</feature>
<dbReference type="GeneID" id="59256485"/>
<comment type="subcellular location">
    <subcellularLocation>
        <location evidence="1">Membrane</location>
        <topology evidence="1">Multi-pass membrane protein</topology>
    </subcellularLocation>
</comment>
<comment type="caution">
    <text evidence="8">The sequence shown here is derived from an EMBL/GenBank/DDBJ whole genome shotgun (WGS) entry which is preliminary data.</text>
</comment>
<gene>
    <name evidence="8" type="ORF">Bfra_002371</name>
</gene>
<dbReference type="EMBL" id="JABFCT010000004">
    <property type="protein sequence ID" value="KAF5875975.1"/>
    <property type="molecule type" value="Genomic_DNA"/>
</dbReference>
<proteinExistence type="predicted"/>
<feature type="transmembrane region" description="Helical" evidence="6">
    <location>
        <begin position="58"/>
        <end position="76"/>
    </location>
</feature>
<keyword evidence="4 6" id="KW-0472">Membrane</keyword>